<protein>
    <recommendedName>
        <fullName evidence="6">Thioredoxin</fullName>
    </recommendedName>
</protein>
<dbReference type="Gene3D" id="3.40.30.10">
    <property type="entry name" value="Glutaredoxin"/>
    <property type="match status" value="1"/>
</dbReference>
<feature type="domain" description="Thioredoxin" evidence="8">
    <location>
        <begin position="1"/>
        <end position="102"/>
    </location>
</feature>
<evidence type="ECO:0000256" key="6">
    <source>
        <dbReference type="PIRNR" id="PIRNR000077"/>
    </source>
</evidence>
<dbReference type="InterPro" id="IPR036249">
    <property type="entry name" value="Thioredoxin-like_sf"/>
</dbReference>
<evidence type="ECO:0000256" key="3">
    <source>
        <dbReference type="ARBA" id="ARBA00022982"/>
    </source>
</evidence>
<evidence type="ECO:0000256" key="7">
    <source>
        <dbReference type="PIRSR" id="PIRSR000077-4"/>
    </source>
</evidence>
<dbReference type="EMBL" id="DXHV01000036">
    <property type="protein sequence ID" value="HIW00210.1"/>
    <property type="molecule type" value="Genomic_DNA"/>
</dbReference>
<dbReference type="InterPro" id="IPR013766">
    <property type="entry name" value="Thioredoxin_domain"/>
</dbReference>
<accession>A0A9D1PWL0</accession>
<sequence length="102" mass="11663">MIQEIDTPAYDSLDKKGPMLVEFYSKTCGPCKMLAFVLKDVAKAMPDLPIWQIDFNANEELKNRCNVKGFPTLLFMRDGEEVSRLEGLKQKPVILKEVEKIL</sequence>
<dbReference type="PANTHER" id="PTHR45663:SF11">
    <property type="entry name" value="GEO12009P1"/>
    <property type="match status" value="1"/>
</dbReference>
<evidence type="ECO:0000256" key="2">
    <source>
        <dbReference type="ARBA" id="ARBA00022448"/>
    </source>
</evidence>
<evidence type="ECO:0000256" key="4">
    <source>
        <dbReference type="ARBA" id="ARBA00023157"/>
    </source>
</evidence>
<dbReference type="CDD" id="cd02947">
    <property type="entry name" value="TRX_family"/>
    <property type="match status" value="1"/>
</dbReference>
<evidence type="ECO:0000259" key="8">
    <source>
        <dbReference type="PROSITE" id="PS51352"/>
    </source>
</evidence>
<evidence type="ECO:0000256" key="1">
    <source>
        <dbReference type="ARBA" id="ARBA00008987"/>
    </source>
</evidence>
<proteinExistence type="inferred from homology"/>
<evidence type="ECO:0000256" key="5">
    <source>
        <dbReference type="ARBA" id="ARBA00023284"/>
    </source>
</evidence>
<keyword evidence="2" id="KW-0813">Transport</keyword>
<dbReference type="AlphaFoldDB" id="A0A9D1PWL0"/>
<dbReference type="SUPFAM" id="SSF52833">
    <property type="entry name" value="Thioredoxin-like"/>
    <property type="match status" value="1"/>
</dbReference>
<dbReference type="PROSITE" id="PS00194">
    <property type="entry name" value="THIOREDOXIN_1"/>
    <property type="match status" value="1"/>
</dbReference>
<keyword evidence="4 7" id="KW-1015">Disulfide bond</keyword>
<dbReference type="InterPro" id="IPR005746">
    <property type="entry name" value="Thioredoxin"/>
</dbReference>
<dbReference type="Proteomes" id="UP000886752">
    <property type="component" value="Unassembled WGS sequence"/>
</dbReference>
<dbReference type="PIRSF" id="PIRSF000077">
    <property type="entry name" value="Thioredoxin"/>
    <property type="match status" value="1"/>
</dbReference>
<dbReference type="InterPro" id="IPR017937">
    <property type="entry name" value="Thioredoxin_CS"/>
</dbReference>
<reference evidence="9" key="2">
    <citation type="submission" date="2021-04" db="EMBL/GenBank/DDBJ databases">
        <authorList>
            <person name="Gilroy R."/>
        </authorList>
    </citation>
    <scope>NUCLEOTIDE SEQUENCE</scope>
    <source>
        <strain evidence="9">ChiHecec2B26-446</strain>
    </source>
</reference>
<evidence type="ECO:0000313" key="9">
    <source>
        <dbReference type="EMBL" id="HIW00210.1"/>
    </source>
</evidence>
<comment type="caution">
    <text evidence="9">The sequence shown here is derived from an EMBL/GenBank/DDBJ whole genome shotgun (WGS) entry which is preliminary data.</text>
</comment>
<dbReference type="GO" id="GO:0005737">
    <property type="term" value="C:cytoplasm"/>
    <property type="evidence" value="ECO:0007669"/>
    <property type="project" value="TreeGrafter"/>
</dbReference>
<dbReference type="Pfam" id="PF00085">
    <property type="entry name" value="Thioredoxin"/>
    <property type="match status" value="1"/>
</dbReference>
<dbReference type="PANTHER" id="PTHR45663">
    <property type="entry name" value="GEO12009P1"/>
    <property type="match status" value="1"/>
</dbReference>
<feature type="disulfide bond" description="Redox-active" evidence="7">
    <location>
        <begin position="28"/>
        <end position="31"/>
    </location>
</feature>
<organism evidence="9 10">
    <name type="scientific">Candidatus Desulfovibrio intestinipullorum</name>
    <dbReference type="NCBI Taxonomy" id="2838536"/>
    <lineage>
        <taxon>Bacteria</taxon>
        <taxon>Pseudomonadati</taxon>
        <taxon>Thermodesulfobacteriota</taxon>
        <taxon>Desulfovibrionia</taxon>
        <taxon>Desulfovibrionales</taxon>
        <taxon>Desulfovibrionaceae</taxon>
        <taxon>Desulfovibrio</taxon>
    </lineage>
</organism>
<keyword evidence="5 7" id="KW-0676">Redox-active center</keyword>
<name>A0A9D1PWL0_9BACT</name>
<comment type="similarity">
    <text evidence="1 6">Belongs to the thioredoxin family.</text>
</comment>
<evidence type="ECO:0000313" key="10">
    <source>
        <dbReference type="Proteomes" id="UP000886752"/>
    </source>
</evidence>
<dbReference type="PROSITE" id="PS51352">
    <property type="entry name" value="THIOREDOXIN_2"/>
    <property type="match status" value="1"/>
</dbReference>
<gene>
    <name evidence="9" type="ORF">H9894_03355</name>
</gene>
<reference evidence="9" key="1">
    <citation type="journal article" date="2021" name="PeerJ">
        <title>Extensive microbial diversity within the chicken gut microbiome revealed by metagenomics and culture.</title>
        <authorList>
            <person name="Gilroy R."/>
            <person name="Ravi A."/>
            <person name="Getino M."/>
            <person name="Pursley I."/>
            <person name="Horton D.L."/>
            <person name="Alikhan N.F."/>
            <person name="Baker D."/>
            <person name="Gharbi K."/>
            <person name="Hall N."/>
            <person name="Watson M."/>
            <person name="Adriaenssens E.M."/>
            <person name="Foster-Nyarko E."/>
            <person name="Jarju S."/>
            <person name="Secka A."/>
            <person name="Antonio M."/>
            <person name="Oren A."/>
            <person name="Chaudhuri R.R."/>
            <person name="La Ragione R."/>
            <person name="Hildebrand F."/>
            <person name="Pallen M.J."/>
        </authorList>
    </citation>
    <scope>NUCLEOTIDE SEQUENCE</scope>
    <source>
        <strain evidence="9">ChiHecec2B26-446</strain>
    </source>
</reference>
<keyword evidence="3" id="KW-0249">Electron transport</keyword>
<dbReference type="GO" id="GO:0015035">
    <property type="term" value="F:protein-disulfide reductase activity"/>
    <property type="evidence" value="ECO:0007669"/>
    <property type="project" value="InterPro"/>
</dbReference>